<dbReference type="PRINTS" id="PR00368">
    <property type="entry name" value="FADPNR"/>
</dbReference>
<dbReference type="PANTHER" id="PTHR42913">
    <property type="entry name" value="APOPTOSIS-INDUCING FACTOR 1"/>
    <property type="match status" value="1"/>
</dbReference>
<reference evidence="7 8" key="1">
    <citation type="journal article" date="2016" name="Nat. Commun.">
        <title>Thousands of microbial genomes shed light on interconnected biogeochemical processes in an aquifer system.</title>
        <authorList>
            <person name="Anantharaman K."/>
            <person name="Brown C.T."/>
            <person name="Hug L.A."/>
            <person name="Sharon I."/>
            <person name="Castelle C.J."/>
            <person name="Probst A.J."/>
            <person name="Thomas B.C."/>
            <person name="Singh A."/>
            <person name="Wilkins M.J."/>
            <person name="Karaoz U."/>
            <person name="Brodie E.L."/>
            <person name="Williams K.H."/>
            <person name="Hubbard S.S."/>
            <person name="Banfield J.F."/>
        </authorList>
    </citation>
    <scope>NUCLEOTIDE SEQUENCE [LARGE SCALE GENOMIC DNA]</scope>
</reference>
<gene>
    <name evidence="7" type="ORF">A2983_02590</name>
</gene>
<name>A0A1F6N3D4_9BACT</name>
<feature type="domain" description="FAD/NAD(P)-binding" evidence="6">
    <location>
        <begin position="8"/>
        <end position="313"/>
    </location>
</feature>
<dbReference type="EMBL" id="MFQH01000011">
    <property type="protein sequence ID" value="OGH78401.1"/>
    <property type="molecule type" value="Genomic_DNA"/>
</dbReference>
<dbReference type="Pfam" id="PF07992">
    <property type="entry name" value="Pyr_redox_2"/>
    <property type="match status" value="1"/>
</dbReference>
<keyword evidence="5" id="KW-0560">Oxidoreductase</keyword>
<comment type="similarity">
    <text evidence="2">Belongs to the NADH dehydrogenase family.</text>
</comment>
<evidence type="ECO:0000256" key="4">
    <source>
        <dbReference type="ARBA" id="ARBA00022827"/>
    </source>
</evidence>
<evidence type="ECO:0000256" key="5">
    <source>
        <dbReference type="ARBA" id="ARBA00023002"/>
    </source>
</evidence>
<sequence>MNQLHKTDILILGAGIGGYEAYRSLAKLLKHHGLNKKITVIDRNNYFTFTPMLHEAATGSVEPTHCAIPLRALIKTQHEFIRTDIQKICPEKKCIETDVGTIEYEYIIVALGSKINFFNTPGAAEYTYNVRTLTAAMKLQQAFINLLESQQKNIRLAIVGGAYTGIEIAGQFSHFAKTDIAKLYPTKTVEINLIQSNNDILPTSTSKIRKYIREHLEKENVIIKLNSLVTEVSPTAVILKDKTEIATDLVIWTAGFENTAASYLPDSACERGRIPVNEFLYNTTHPTMYAIGDIMCAMDPNTKLIYPQLGEAAHKEGEYVARQIVTQLIGKKLTEPFHFKSFGTIIPLGNWQAVAQIGPITIYGPLAWWIRRTAYILFFPGFVRKLKIVIDWTLHSFGHRYIIDLGGKRGDY</sequence>
<dbReference type="InterPro" id="IPR051169">
    <property type="entry name" value="NADH-Q_oxidoreductase"/>
</dbReference>
<keyword evidence="3" id="KW-0285">Flavoprotein</keyword>
<accession>A0A1F6N3D4</accession>
<dbReference type="GO" id="GO:0003955">
    <property type="term" value="F:NAD(P)H dehydrogenase (quinone) activity"/>
    <property type="evidence" value="ECO:0007669"/>
    <property type="project" value="TreeGrafter"/>
</dbReference>
<dbReference type="SUPFAM" id="SSF51905">
    <property type="entry name" value="FAD/NAD(P)-binding domain"/>
    <property type="match status" value="1"/>
</dbReference>
<evidence type="ECO:0000313" key="7">
    <source>
        <dbReference type="EMBL" id="OGH78401.1"/>
    </source>
</evidence>
<protein>
    <recommendedName>
        <fullName evidence="6">FAD/NAD(P)-binding domain-containing protein</fullName>
    </recommendedName>
</protein>
<evidence type="ECO:0000256" key="3">
    <source>
        <dbReference type="ARBA" id="ARBA00022630"/>
    </source>
</evidence>
<evidence type="ECO:0000313" key="8">
    <source>
        <dbReference type="Proteomes" id="UP000177040"/>
    </source>
</evidence>
<dbReference type="Proteomes" id="UP000177040">
    <property type="component" value="Unassembled WGS sequence"/>
</dbReference>
<dbReference type="PRINTS" id="PR00411">
    <property type="entry name" value="PNDRDTASEI"/>
</dbReference>
<proteinExistence type="inferred from homology"/>
<comment type="cofactor">
    <cofactor evidence="1">
        <name>FAD</name>
        <dbReference type="ChEBI" id="CHEBI:57692"/>
    </cofactor>
</comment>
<dbReference type="InterPro" id="IPR023753">
    <property type="entry name" value="FAD/NAD-binding_dom"/>
</dbReference>
<dbReference type="PANTHER" id="PTHR42913:SF3">
    <property type="entry name" value="64 KDA MITOCHONDRIAL NADH DEHYDROGENASE (EUROFUNG)"/>
    <property type="match status" value="1"/>
</dbReference>
<dbReference type="AlphaFoldDB" id="A0A1F6N3D4"/>
<evidence type="ECO:0000256" key="2">
    <source>
        <dbReference type="ARBA" id="ARBA00005272"/>
    </source>
</evidence>
<evidence type="ECO:0000256" key="1">
    <source>
        <dbReference type="ARBA" id="ARBA00001974"/>
    </source>
</evidence>
<organism evidence="7 8">
    <name type="scientific">Candidatus Magasanikbacteria bacterium RIFCSPLOWO2_01_FULL_40_15</name>
    <dbReference type="NCBI Taxonomy" id="1798686"/>
    <lineage>
        <taxon>Bacteria</taxon>
        <taxon>Candidatus Magasanikiibacteriota</taxon>
    </lineage>
</organism>
<dbReference type="Gene3D" id="3.50.50.100">
    <property type="match status" value="1"/>
</dbReference>
<keyword evidence="4" id="KW-0274">FAD</keyword>
<comment type="caution">
    <text evidence="7">The sequence shown here is derived from an EMBL/GenBank/DDBJ whole genome shotgun (WGS) entry which is preliminary data.</text>
</comment>
<dbReference type="GO" id="GO:0019646">
    <property type="term" value="P:aerobic electron transport chain"/>
    <property type="evidence" value="ECO:0007669"/>
    <property type="project" value="TreeGrafter"/>
</dbReference>
<evidence type="ECO:0000259" key="6">
    <source>
        <dbReference type="Pfam" id="PF07992"/>
    </source>
</evidence>
<dbReference type="InterPro" id="IPR036188">
    <property type="entry name" value="FAD/NAD-bd_sf"/>
</dbReference>